<dbReference type="Proteomes" id="UP000583556">
    <property type="component" value="Unassembled WGS sequence"/>
</dbReference>
<comment type="caution">
    <text evidence="1">The sequence shown here is derived from an EMBL/GenBank/DDBJ whole genome shotgun (WGS) entry which is preliminary data.</text>
</comment>
<gene>
    <name evidence="1" type="ORF">HHL27_13745</name>
</gene>
<name>A0A7Y0GB24_9SPHN</name>
<dbReference type="AlphaFoldDB" id="A0A7Y0GB24"/>
<evidence type="ECO:0000313" key="2">
    <source>
        <dbReference type="Proteomes" id="UP000583556"/>
    </source>
</evidence>
<organism evidence="1 2">
    <name type="scientific">Novosphingobium olei</name>
    <dbReference type="NCBI Taxonomy" id="2728851"/>
    <lineage>
        <taxon>Bacteria</taxon>
        <taxon>Pseudomonadati</taxon>
        <taxon>Pseudomonadota</taxon>
        <taxon>Alphaproteobacteria</taxon>
        <taxon>Sphingomonadales</taxon>
        <taxon>Sphingomonadaceae</taxon>
        <taxon>Novosphingobium</taxon>
    </lineage>
</organism>
<keyword evidence="2" id="KW-1185">Reference proteome</keyword>
<dbReference type="EMBL" id="JABBGM010000006">
    <property type="protein sequence ID" value="NML94733.1"/>
    <property type="molecule type" value="Genomic_DNA"/>
</dbReference>
<accession>A0A7Y0GB24</accession>
<dbReference type="RefSeq" id="WP_169494024.1">
    <property type="nucleotide sequence ID" value="NZ_JABBGM010000006.1"/>
</dbReference>
<sequence>MSPEDFAYRRTYRLPRGYQVEFVWHAGTFSAQWDPALPLRRLGLKLFPHYQRARDDFIASLDLPIVVVDL</sequence>
<reference evidence="1 2" key="1">
    <citation type="submission" date="2020-04" db="EMBL/GenBank/DDBJ databases">
        <title>Novosphingobium sp. TW-4 isolated from soil.</title>
        <authorList>
            <person name="Dahal R.H."/>
            <person name="Chaudhary D.K."/>
        </authorList>
    </citation>
    <scope>NUCLEOTIDE SEQUENCE [LARGE SCALE GENOMIC DNA]</scope>
    <source>
        <strain evidence="1 2">TW-4</strain>
    </source>
</reference>
<protein>
    <submittedName>
        <fullName evidence="1">Uncharacterized protein</fullName>
    </submittedName>
</protein>
<proteinExistence type="predicted"/>
<evidence type="ECO:0000313" key="1">
    <source>
        <dbReference type="EMBL" id="NML94733.1"/>
    </source>
</evidence>